<protein>
    <submittedName>
        <fullName evidence="2">Uncharacterized protein</fullName>
    </submittedName>
</protein>
<gene>
    <name evidence="2" type="ORF">P43SY_007906</name>
</gene>
<feature type="compositionally biased region" description="Acidic residues" evidence="1">
    <location>
        <begin position="136"/>
        <end position="150"/>
    </location>
</feature>
<name>A0AAD5M3X7_PYTIN</name>
<evidence type="ECO:0000313" key="2">
    <source>
        <dbReference type="EMBL" id="KAJ0401337.1"/>
    </source>
</evidence>
<accession>A0AAD5M3X7</accession>
<proteinExistence type="predicted"/>
<dbReference type="Proteomes" id="UP001209570">
    <property type="component" value="Unassembled WGS sequence"/>
</dbReference>
<organism evidence="2 3">
    <name type="scientific">Pythium insidiosum</name>
    <name type="common">Pythiosis disease agent</name>
    <dbReference type="NCBI Taxonomy" id="114742"/>
    <lineage>
        <taxon>Eukaryota</taxon>
        <taxon>Sar</taxon>
        <taxon>Stramenopiles</taxon>
        <taxon>Oomycota</taxon>
        <taxon>Peronosporomycetes</taxon>
        <taxon>Pythiales</taxon>
        <taxon>Pythiaceae</taxon>
        <taxon>Pythium</taxon>
    </lineage>
</organism>
<feature type="compositionally biased region" description="Basic and acidic residues" evidence="1">
    <location>
        <begin position="116"/>
        <end position="135"/>
    </location>
</feature>
<feature type="compositionally biased region" description="Basic and acidic residues" evidence="1">
    <location>
        <begin position="282"/>
        <end position="303"/>
    </location>
</feature>
<evidence type="ECO:0000313" key="3">
    <source>
        <dbReference type="Proteomes" id="UP001209570"/>
    </source>
</evidence>
<feature type="region of interest" description="Disordered" evidence="1">
    <location>
        <begin position="111"/>
        <end position="243"/>
    </location>
</feature>
<comment type="caution">
    <text evidence="2">The sequence shown here is derived from an EMBL/GenBank/DDBJ whole genome shotgun (WGS) entry which is preliminary data.</text>
</comment>
<reference evidence="2" key="1">
    <citation type="submission" date="2021-12" db="EMBL/GenBank/DDBJ databases">
        <title>Prjna785345.</title>
        <authorList>
            <person name="Rujirawat T."/>
            <person name="Krajaejun T."/>
        </authorList>
    </citation>
    <scope>NUCLEOTIDE SEQUENCE</scope>
    <source>
        <strain evidence="2">Pi057C3</strain>
    </source>
</reference>
<sequence>MYAQAQGIQKTVEKQKKDAQKKFSSWFFQKFTKSGNKTQYLRDQDERAVEAERLRKQKIASGKLDATSAAAATTAVAAAPFSPQGTALQRQKSFLRAQLLEMKRQSQEALLTAKQIRAERGSGSDADERAAKKDADDGDTSGDDADDDPDEAKPVEAVDDLDADPTDGHAPADEVPGNQQEGATRRRSSTAHSQGNQHDDGQRSRRSSVHSRMSENNVDHDGDEDAVRCSSGGKRNSISDELDRRLTSATMLYEEAIHALEEALQPEQQPSQPARGSLQIENRSRRAESASKKLFARPESEWI</sequence>
<dbReference type="AlphaFoldDB" id="A0AAD5M3X7"/>
<keyword evidence="3" id="KW-1185">Reference proteome</keyword>
<evidence type="ECO:0000256" key="1">
    <source>
        <dbReference type="SAM" id="MobiDB-lite"/>
    </source>
</evidence>
<feature type="region of interest" description="Disordered" evidence="1">
    <location>
        <begin position="263"/>
        <end position="303"/>
    </location>
</feature>
<dbReference type="EMBL" id="JAKCXM010000131">
    <property type="protein sequence ID" value="KAJ0401337.1"/>
    <property type="molecule type" value="Genomic_DNA"/>
</dbReference>